<dbReference type="EMBL" id="NVQR01000108">
    <property type="protein sequence ID" value="PCH59797.1"/>
    <property type="molecule type" value="Genomic_DNA"/>
</dbReference>
<feature type="domain" description="DUF6351" evidence="1">
    <location>
        <begin position="53"/>
        <end position="736"/>
    </location>
</feature>
<dbReference type="Proteomes" id="UP000218172">
    <property type="component" value="Unassembled WGS sequence"/>
</dbReference>
<dbReference type="AlphaFoldDB" id="A0A2A4MJ59"/>
<accession>A0A2A4MJ59</accession>
<evidence type="ECO:0000259" key="1">
    <source>
        <dbReference type="Pfam" id="PF19878"/>
    </source>
</evidence>
<evidence type="ECO:0000313" key="3">
    <source>
        <dbReference type="Proteomes" id="UP000218172"/>
    </source>
</evidence>
<protein>
    <recommendedName>
        <fullName evidence="1">DUF6351 domain-containing protein</fullName>
    </recommendedName>
</protein>
<evidence type="ECO:0000313" key="2">
    <source>
        <dbReference type="EMBL" id="PCH59797.1"/>
    </source>
</evidence>
<gene>
    <name evidence="2" type="ORF">COC19_06700</name>
</gene>
<organism evidence="2 3">
    <name type="scientific">SAR86 cluster bacterium</name>
    <dbReference type="NCBI Taxonomy" id="2030880"/>
    <lineage>
        <taxon>Bacteria</taxon>
        <taxon>Pseudomonadati</taxon>
        <taxon>Pseudomonadota</taxon>
        <taxon>Gammaproteobacteria</taxon>
        <taxon>SAR86 cluster</taxon>
    </lineage>
</organism>
<reference evidence="3" key="1">
    <citation type="submission" date="2017-08" db="EMBL/GenBank/DDBJ databases">
        <title>A dynamic microbial community with high functional redundancy inhabits the cold, oxic subseafloor aquifer.</title>
        <authorList>
            <person name="Tully B.J."/>
            <person name="Wheat C.G."/>
            <person name="Glazer B.T."/>
            <person name="Huber J.A."/>
        </authorList>
    </citation>
    <scope>NUCLEOTIDE SEQUENCE [LARGE SCALE GENOMIC DNA]</scope>
</reference>
<dbReference type="InterPro" id="IPR045556">
    <property type="entry name" value="DUF6351"/>
</dbReference>
<name>A0A2A4MJ59_9GAMM</name>
<proteinExistence type="predicted"/>
<dbReference type="Pfam" id="PF19878">
    <property type="entry name" value="DUF6351"/>
    <property type="match status" value="1"/>
</dbReference>
<sequence>MNNLNAANYCVIPNTLHTFFRKGRQATLAAALSSLLVVSCSEQASNPGNISMRSISNQAHLLSGGDVLVEISSHSPDIQLELNGLAIKSTLAEQAVQGDSRVYRALITGLSDGDNLLTANSGEASAQLSLVNYPSTGPIFSGPHQQPYFCLNQIEPDRNGDRRRFAIGNGEFLDASATDEFCSLNTRVDYVYMSTDEELGFLPLQNLQARPQDMAFTETSLDQLAPYIVRIETGTINRAIYQIALLHDPAQHQLSALQPSDTWNERLVYAFGGGCEAGYFQANSTAGVLRDNMLSRGYAVVSSTLNVNAQGGCNDVISAETAMMVKEHFIESYGEPVYTIGSGGSGGAMQQLLIAGAYPGILDGLLPSMTFADAVTYFVDSQECASLFRDYVNEPSRGISDATKIAIGGWSMWSVRENSLGQRPKRIGPDDCSAQIPEQARYHAIDNPQGARCSIYDGMKNVFGEKVYPGSDIVFAKSPHDNVGVQYGLAALNEGLIDSELFLDLNENIGGWDIDVNAIGQRTVADEDALRAAYQTGRITSGGAGLSQVPIIDDRPYLDDVGNFHASVYSFVTRARLERDNGHGDNYIIRRHNSQSSLADDNLALMDQWLANIQADNTLTDKGQTSVLQKIVNAKPADLQDDCIAANGERIVEKAHFDTQNLYDNTAGTCNKLFPPHAGLRLVAGGPLSNDVLKCQLKDIDYADYKISFSDVEKQRLETLFASGVCDWSKPGVQQQVNQTWLSFGPSPVNRYQP</sequence>
<comment type="caution">
    <text evidence="2">The sequence shown here is derived from an EMBL/GenBank/DDBJ whole genome shotgun (WGS) entry which is preliminary data.</text>
</comment>